<name>A0A6N2LEV8_SALVM</name>
<gene>
    <name evidence="1" type="ORF">SVIM_LOCUS218190</name>
</gene>
<dbReference type="EMBL" id="CAADRP010001529">
    <property type="protein sequence ID" value="VFU39358.1"/>
    <property type="molecule type" value="Genomic_DNA"/>
</dbReference>
<sequence length="68" mass="7833">MEYFNCSKVKSRTKNQKECWATHTRLAFFSIFLRSGGCVVEGSSPSSAEVNETHSTYHHHHTFIIRSK</sequence>
<proteinExistence type="predicted"/>
<dbReference type="AlphaFoldDB" id="A0A6N2LEV8"/>
<evidence type="ECO:0000313" key="1">
    <source>
        <dbReference type="EMBL" id="VFU39358.1"/>
    </source>
</evidence>
<organism evidence="1">
    <name type="scientific">Salix viminalis</name>
    <name type="common">Common osier</name>
    <name type="synonym">Basket willow</name>
    <dbReference type="NCBI Taxonomy" id="40686"/>
    <lineage>
        <taxon>Eukaryota</taxon>
        <taxon>Viridiplantae</taxon>
        <taxon>Streptophyta</taxon>
        <taxon>Embryophyta</taxon>
        <taxon>Tracheophyta</taxon>
        <taxon>Spermatophyta</taxon>
        <taxon>Magnoliopsida</taxon>
        <taxon>eudicotyledons</taxon>
        <taxon>Gunneridae</taxon>
        <taxon>Pentapetalae</taxon>
        <taxon>rosids</taxon>
        <taxon>fabids</taxon>
        <taxon>Malpighiales</taxon>
        <taxon>Salicaceae</taxon>
        <taxon>Saliceae</taxon>
        <taxon>Salix</taxon>
    </lineage>
</organism>
<reference evidence="1" key="1">
    <citation type="submission" date="2019-03" db="EMBL/GenBank/DDBJ databases">
        <authorList>
            <person name="Mank J."/>
            <person name="Almeida P."/>
        </authorList>
    </citation>
    <scope>NUCLEOTIDE SEQUENCE</scope>
    <source>
        <strain evidence="1">78183</strain>
    </source>
</reference>
<accession>A0A6N2LEV8</accession>
<protein>
    <submittedName>
        <fullName evidence="1">Uncharacterized protein</fullName>
    </submittedName>
</protein>